<keyword evidence="3" id="KW-1185">Reference proteome</keyword>
<dbReference type="OrthoDB" id="6501901at2"/>
<accession>A0A3S1BBH4</accession>
<comment type="similarity">
    <text evidence="1">Belongs to the ROK (NagC/XylR) family.</text>
</comment>
<organism evidence="2 3">
    <name type="scientific">Paenibacillus zeisoli</name>
    <dbReference type="NCBI Taxonomy" id="2496267"/>
    <lineage>
        <taxon>Bacteria</taxon>
        <taxon>Bacillati</taxon>
        <taxon>Bacillota</taxon>
        <taxon>Bacilli</taxon>
        <taxon>Bacillales</taxon>
        <taxon>Paenibacillaceae</taxon>
        <taxon>Paenibacillus</taxon>
    </lineage>
</organism>
<dbReference type="InterPro" id="IPR043129">
    <property type="entry name" value="ATPase_NBD"/>
</dbReference>
<dbReference type="SUPFAM" id="SSF53067">
    <property type="entry name" value="Actin-like ATPase domain"/>
    <property type="match status" value="1"/>
</dbReference>
<comment type="caution">
    <text evidence="2">The sequence shown here is derived from an EMBL/GenBank/DDBJ whole genome shotgun (WGS) entry which is preliminary data.</text>
</comment>
<dbReference type="Gene3D" id="3.30.420.40">
    <property type="match status" value="2"/>
</dbReference>
<dbReference type="EMBL" id="RZNX01000001">
    <property type="protein sequence ID" value="RUT36566.1"/>
    <property type="molecule type" value="Genomic_DNA"/>
</dbReference>
<name>A0A3S1BBH4_9BACL</name>
<evidence type="ECO:0000313" key="2">
    <source>
        <dbReference type="EMBL" id="RUT36566.1"/>
    </source>
</evidence>
<dbReference type="CDD" id="cd23763">
    <property type="entry name" value="ASKHA_ATPase_ROK"/>
    <property type="match status" value="1"/>
</dbReference>
<dbReference type="Proteomes" id="UP000272464">
    <property type="component" value="Unassembled WGS sequence"/>
</dbReference>
<protein>
    <submittedName>
        <fullName evidence="2">ROK family protein</fullName>
    </submittedName>
</protein>
<dbReference type="Pfam" id="PF00480">
    <property type="entry name" value="ROK"/>
    <property type="match status" value="1"/>
</dbReference>
<evidence type="ECO:0000256" key="1">
    <source>
        <dbReference type="ARBA" id="ARBA00006479"/>
    </source>
</evidence>
<reference evidence="2 3" key="1">
    <citation type="submission" date="2018-12" db="EMBL/GenBank/DDBJ databases">
        <authorList>
            <person name="Sun L."/>
            <person name="Chen Z."/>
        </authorList>
    </citation>
    <scope>NUCLEOTIDE SEQUENCE [LARGE SCALE GENOMIC DNA]</scope>
    <source>
        <strain evidence="2 3">3-5-3</strain>
    </source>
</reference>
<dbReference type="PANTHER" id="PTHR18964:SF149">
    <property type="entry name" value="BIFUNCTIONAL UDP-N-ACETYLGLUCOSAMINE 2-EPIMERASE_N-ACETYLMANNOSAMINE KINASE"/>
    <property type="match status" value="1"/>
</dbReference>
<dbReference type="AlphaFoldDB" id="A0A3S1BBH4"/>
<sequence>MEKLGVSFPTISKFISQMEKSGEIILTGMDESNGGRRAKRYTYNPEYMLGLAILLERKESHYTIFNCKGEILEQGQTSSVLTGELQDLVQQIEHIISRNPKIRSVAIGVPGVVHHGRILYIPDYEQFQNLDIKSYLEERLPVSVVVENDMNAAVLGYQYNRRRQDRPSLIYLYFGQNGPGSGIMINGELVRGSSFFAGEVSFIPLYDHCNFQQALSAEGDQHQPHAQSKRVDAISRLIAAFTAIVNPHTIIFTKDEVNRALLIQIAEQSKTYIPKENLPELTASDWTQDYLVGLQTLGIGIMISESHN</sequence>
<gene>
    <name evidence="2" type="ORF">EJP77_01520</name>
</gene>
<proteinExistence type="inferred from homology"/>
<evidence type="ECO:0000313" key="3">
    <source>
        <dbReference type="Proteomes" id="UP000272464"/>
    </source>
</evidence>
<dbReference type="PANTHER" id="PTHR18964">
    <property type="entry name" value="ROK (REPRESSOR, ORF, KINASE) FAMILY"/>
    <property type="match status" value="1"/>
</dbReference>
<dbReference type="InterPro" id="IPR000600">
    <property type="entry name" value="ROK"/>
</dbReference>